<sequence>MKNPFGIILLLIIIATNIALYFFLPSDIVTKWDFNGNPTSSMDKSTFIIINLILCSFLAFLFWCFSQAMENPKFFLWMGNTMLLFLFFTDIMIALIALGFPIPLETLVFFAVGLLLILTGYFSSKIDATKSTVSFQWNHKHLERKATKICSVSLIIAGIFICLLPLTIPAPYREYGILVIILGMTIVIIPSTIYLLIQDQKQSSKL</sequence>
<keyword evidence="2" id="KW-1133">Transmembrane helix</keyword>
<comment type="subcellular location">
    <subcellularLocation>
        <location evidence="1">Membrane</location>
    </subcellularLocation>
</comment>
<feature type="domain" description="DUF1648" evidence="3">
    <location>
        <begin position="8"/>
        <end position="52"/>
    </location>
</feature>
<evidence type="ECO:0000313" key="5">
    <source>
        <dbReference type="Proteomes" id="UP000221020"/>
    </source>
</evidence>
<dbReference type="PANTHER" id="PTHR37810">
    <property type="entry name" value="IMMUNITY PROTEIN SDPI"/>
    <property type="match status" value="1"/>
</dbReference>
<feature type="transmembrane region" description="Helical" evidence="2">
    <location>
        <begin position="7"/>
        <end position="24"/>
    </location>
</feature>
<dbReference type="PIRSF" id="PIRSF038959">
    <property type="entry name" value="SdpI"/>
    <property type="match status" value="1"/>
</dbReference>
<dbReference type="AlphaFoldDB" id="A0AA91VCY0"/>
<feature type="transmembrane region" description="Helical" evidence="2">
    <location>
        <begin position="106"/>
        <end position="128"/>
    </location>
</feature>
<dbReference type="PANTHER" id="PTHR37810:SF5">
    <property type="entry name" value="IMMUNITY PROTEIN SDPI"/>
    <property type="match status" value="1"/>
</dbReference>
<dbReference type="RefSeq" id="WP_097899611.1">
    <property type="nucleotide sequence ID" value="NZ_NVOR01000024.1"/>
</dbReference>
<reference evidence="4 5" key="1">
    <citation type="submission" date="2017-09" db="EMBL/GenBank/DDBJ databases">
        <title>Large-scale bioinformatics analysis of Bacillus genomes uncovers conserved roles of natural products in bacterial physiology.</title>
        <authorList>
            <consortium name="Agbiome Team Llc"/>
            <person name="Bleich R.M."/>
            <person name="Grubbs K.J."/>
            <person name="Santa Maria K.C."/>
            <person name="Allen S.E."/>
            <person name="Farag S."/>
            <person name="Shank E.A."/>
            <person name="Bowers A."/>
        </authorList>
    </citation>
    <scope>NUCLEOTIDE SEQUENCE [LARGE SCALE GENOMIC DNA]</scope>
    <source>
        <strain evidence="4 5">AFS092012</strain>
    </source>
</reference>
<comment type="function">
    <text evidence="1">Immunity protein that provides protection for the cell against the toxic effects of SDP, its own SdpC-derived killing factor, and that functions as a receptor/signal transduction protein as well. Once SDP accumulates in the extracellular milieu, SdpI binds to SDP, causing sequestration of SdpR at the bacterial membrane.</text>
</comment>
<comment type="caution">
    <text evidence="4">The sequence shown here is derived from an EMBL/GenBank/DDBJ whole genome shotgun (WGS) entry which is preliminary data.</text>
</comment>
<evidence type="ECO:0000256" key="1">
    <source>
        <dbReference type="PIRNR" id="PIRNR038959"/>
    </source>
</evidence>
<organism evidence="4 5">
    <name type="scientific">Bacillus pseudomycoides</name>
    <dbReference type="NCBI Taxonomy" id="64104"/>
    <lineage>
        <taxon>Bacteria</taxon>
        <taxon>Bacillati</taxon>
        <taxon>Bacillota</taxon>
        <taxon>Bacilli</taxon>
        <taxon>Bacillales</taxon>
        <taxon>Bacillaceae</taxon>
        <taxon>Bacillus</taxon>
        <taxon>Bacillus cereus group</taxon>
    </lineage>
</organism>
<proteinExistence type="predicted"/>
<evidence type="ECO:0000256" key="2">
    <source>
        <dbReference type="SAM" id="Phobius"/>
    </source>
</evidence>
<dbReference type="Proteomes" id="UP000221020">
    <property type="component" value="Unassembled WGS sequence"/>
</dbReference>
<dbReference type="InterPro" id="IPR012867">
    <property type="entry name" value="DUF1648"/>
</dbReference>
<dbReference type="GO" id="GO:0009636">
    <property type="term" value="P:response to toxic substance"/>
    <property type="evidence" value="ECO:0007669"/>
    <property type="project" value="TreeGrafter"/>
</dbReference>
<feature type="transmembrane region" description="Helical" evidence="2">
    <location>
        <begin position="175"/>
        <end position="197"/>
    </location>
</feature>
<keyword evidence="2" id="KW-0812">Transmembrane</keyword>
<gene>
    <name evidence="4" type="ORF">CON65_09385</name>
</gene>
<feature type="transmembrane region" description="Helical" evidence="2">
    <location>
        <begin position="77"/>
        <end position="100"/>
    </location>
</feature>
<feature type="transmembrane region" description="Helical" evidence="2">
    <location>
        <begin position="149"/>
        <end position="169"/>
    </location>
</feature>
<dbReference type="EMBL" id="NVOR01000024">
    <property type="protein sequence ID" value="PED82875.1"/>
    <property type="molecule type" value="Genomic_DNA"/>
</dbReference>
<dbReference type="Pfam" id="PF07853">
    <property type="entry name" value="DUF1648"/>
    <property type="match status" value="1"/>
</dbReference>
<accession>A0AA91VCY0</accession>
<feature type="transmembrane region" description="Helical" evidence="2">
    <location>
        <begin position="44"/>
        <end position="65"/>
    </location>
</feature>
<dbReference type="GO" id="GO:0016020">
    <property type="term" value="C:membrane"/>
    <property type="evidence" value="ECO:0007669"/>
    <property type="project" value="UniProtKB-SubCell"/>
</dbReference>
<name>A0AA91VCY0_9BACI</name>
<evidence type="ECO:0000259" key="3">
    <source>
        <dbReference type="Pfam" id="PF07853"/>
    </source>
</evidence>
<evidence type="ECO:0000313" key="4">
    <source>
        <dbReference type="EMBL" id="PED82875.1"/>
    </source>
</evidence>
<keyword evidence="1 2" id="KW-0472">Membrane</keyword>
<dbReference type="InterPro" id="IPR026272">
    <property type="entry name" value="SdpI"/>
</dbReference>
<protein>
    <recommendedName>
        <fullName evidence="1">Immunity protein SdpI</fullName>
    </recommendedName>
</protein>